<accession>A0A1V5SB88</accession>
<gene>
    <name evidence="1" type="ORF">BWY43_00820</name>
</gene>
<dbReference type="Proteomes" id="UP000485367">
    <property type="component" value="Unassembled WGS sequence"/>
</dbReference>
<protein>
    <submittedName>
        <fullName evidence="1">Uncharacterized protein</fullName>
    </submittedName>
</protein>
<dbReference type="AlphaFoldDB" id="A0A1V5SB88"/>
<name>A0A1V5SB88_9BACT</name>
<proteinExistence type="predicted"/>
<sequence length="321" mass="36260">MSSGRDVSSEVDRILMRSGEPLSGFFGLCPVKREERHVPSVYFFSDFLEEWAMVSGGTDGEGAGWQVKMRRLIDSLPFVQWGGGGTYVERAKSVLFLLRLVESDYWAVRLEKDRALTAVSRLLKFKGADELEKVLGGFCDLRFEQPPGALLALLDRSRFWGHPMGNEHAGAQVQIRRFIVNCYALSRIASNESAPLDGRIERDLARLRYNLGENFAPHHELICRILLESQEHDLLLKSRDEVAATAAAYLAAEALDLNEVDAEGFVKKVLSCQQNRDAEAARLNGSCSREVISRKGPAIWHLKFISRLHLERRLESWRTAR</sequence>
<dbReference type="EMBL" id="MWBO01000064">
    <property type="protein sequence ID" value="OQA51780.1"/>
    <property type="molecule type" value="Genomic_DNA"/>
</dbReference>
<evidence type="ECO:0000313" key="1">
    <source>
        <dbReference type="EMBL" id="OQA51780.1"/>
    </source>
</evidence>
<comment type="caution">
    <text evidence="1">The sequence shown here is derived from an EMBL/GenBank/DDBJ whole genome shotgun (WGS) entry which is preliminary data.</text>
</comment>
<reference evidence="1" key="1">
    <citation type="submission" date="2017-02" db="EMBL/GenBank/DDBJ databases">
        <title>Delving into the versatile metabolic prowess of the omnipresent phylum Bacteroidetes.</title>
        <authorList>
            <person name="Nobu M.K."/>
            <person name="Mei R."/>
            <person name="Narihiro T."/>
            <person name="Kuroda K."/>
            <person name="Liu W.-T."/>
        </authorList>
    </citation>
    <scope>NUCLEOTIDE SEQUENCE</scope>
    <source>
        <strain evidence="1">ADurb.Bin280</strain>
    </source>
</reference>
<organism evidence="1">
    <name type="scientific">candidate division WS2 bacterium ADurb.Bin280</name>
    <dbReference type="NCBI Taxonomy" id="1852829"/>
    <lineage>
        <taxon>Bacteria</taxon>
        <taxon>candidate division WS2</taxon>
    </lineage>
</organism>